<dbReference type="AlphaFoldDB" id="A0A9N9AN02"/>
<sequence length="74" mass="8504">MLFFLSIFIAQIFVPPPPYQTNVGTCEKSMVKQRRRAFSHKCERLSETINEKEQIFVTSEDEGSPGGLIVKERL</sequence>
<accession>A0A9N9AN02</accession>
<feature type="chain" id="PRO_5040191817" evidence="1">
    <location>
        <begin position="21"/>
        <end position="74"/>
    </location>
</feature>
<name>A0A9N9AN02_9GLOM</name>
<evidence type="ECO:0000313" key="3">
    <source>
        <dbReference type="Proteomes" id="UP000789342"/>
    </source>
</evidence>
<evidence type="ECO:0000313" key="2">
    <source>
        <dbReference type="EMBL" id="CAG8538613.1"/>
    </source>
</evidence>
<organism evidence="2 3">
    <name type="scientific">Acaulospora morrowiae</name>
    <dbReference type="NCBI Taxonomy" id="94023"/>
    <lineage>
        <taxon>Eukaryota</taxon>
        <taxon>Fungi</taxon>
        <taxon>Fungi incertae sedis</taxon>
        <taxon>Mucoromycota</taxon>
        <taxon>Glomeromycotina</taxon>
        <taxon>Glomeromycetes</taxon>
        <taxon>Diversisporales</taxon>
        <taxon>Acaulosporaceae</taxon>
        <taxon>Acaulospora</taxon>
    </lineage>
</organism>
<protein>
    <submittedName>
        <fullName evidence="2">9723_t:CDS:1</fullName>
    </submittedName>
</protein>
<feature type="signal peptide" evidence="1">
    <location>
        <begin position="1"/>
        <end position="20"/>
    </location>
</feature>
<gene>
    <name evidence="2" type="ORF">AMORRO_LOCUS5018</name>
</gene>
<reference evidence="2" key="1">
    <citation type="submission" date="2021-06" db="EMBL/GenBank/DDBJ databases">
        <authorList>
            <person name="Kallberg Y."/>
            <person name="Tangrot J."/>
            <person name="Rosling A."/>
        </authorList>
    </citation>
    <scope>NUCLEOTIDE SEQUENCE</scope>
    <source>
        <strain evidence="2">CL551</strain>
    </source>
</reference>
<proteinExistence type="predicted"/>
<keyword evidence="1" id="KW-0732">Signal</keyword>
<keyword evidence="3" id="KW-1185">Reference proteome</keyword>
<comment type="caution">
    <text evidence="2">The sequence shown here is derived from an EMBL/GenBank/DDBJ whole genome shotgun (WGS) entry which is preliminary data.</text>
</comment>
<dbReference type="Proteomes" id="UP000789342">
    <property type="component" value="Unassembled WGS sequence"/>
</dbReference>
<dbReference type="EMBL" id="CAJVPV010002891">
    <property type="protein sequence ID" value="CAG8538613.1"/>
    <property type="molecule type" value="Genomic_DNA"/>
</dbReference>
<evidence type="ECO:0000256" key="1">
    <source>
        <dbReference type="SAM" id="SignalP"/>
    </source>
</evidence>